<dbReference type="AlphaFoldDB" id="A0AB39YFZ8"/>
<evidence type="ECO:0000256" key="2">
    <source>
        <dbReference type="ARBA" id="ARBA00023125"/>
    </source>
</evidence>
<protein>
    <submittedName>
        <fullName evidence="6">Substrate-binding domain-containing protein</fullName>
    </submittedName>
</protein>
<keyword evidence="2" id="KW-0238">DNA-binding</keyword>
<evidence type="ECO:0000256" key="3">
    <source>
        <dbReference type="ARBA" id="ARBA00023163"/>
    </source>
</evidence>
<proteinExistence type="predicted"/>
<keyword evidence="3" id="KW-0804">Transcription</keyword>
<reference evidence="6" key="1">
    <citation type="submission" date="2024-08" db="EMBL/GenBank/DDBJ databases">
        <authorList>
            <person name="Yu S.T."/>
        </authorList>
    </citation>
    <scope>NUCLEOTIDE SEQUENCE</scope>
    <source>
        <strain evidence="6">R33</strain>
    </source>
</reference>
<dbReference type="PANTHER" id="PTHR30146">
    <property type="entry name" value="LACI-RELATED TRANSCRIPTIONAL REPRESSOR"/>
    <property type="match status" value="1"/>
</dbReference>
<feature type="region of interest" description="Disordered" evidence="4">
    <location>
        <begin position="1"/>
        <end position="35"/>
    </location>
</feature>
<gene>
    <name evidence="6" type="ORF">AB5J51_38610</name>
</gene>
<dbReference type="InterPro" id="IPR046335">
    <property type="entry name" value="LacI/GalR-like_sensor"/>
</dbReference>
<sequence length="197" mass="20734">MPSRVCSDHRWANNGAGDQPPLQGTSSSGASRHDDRKRLPGLLAACRARRLECAGAGYPAGFRIAELGDVPAVFCASDSTALGPLRARRDSGRSIRGDIGVVGFDEIPEAACFAPPLAAVRQFGELDRRALELLVEELEGGAHTRTRVLISPEMVLRRSAGPAGRLEPAPSDPGLTAASARALRRAGRTLPMPPAVP</sequence>
<feature type="domain" description="Transcriptional regulator LacI/GalR-like sensor" evidence="5">
    <location>
        <begin position="45"/>
        <end position="159"/>
    </location>
</feature>
<feature type="compositionally biased region" description="Basic and acidic residues" evidence="4">
    <location>
        <begin position="1"/>
        <end position="11"/>
    </location>
</feature>
<accession>A0AB39YFZ8</accession>
<organism evidence="6">
    <name type="scientific">Streptomyces sp. R33</name>
    <dbReference type="NCBI Taxonomy" id="3238629"/>
    <lineage>
        <taxon>Bacteria</taxon>
        <taxon>Bacillati</taxon>
        <taxon>Actinomycetota</taxon>
        <taxon>Actinomycetes</taxon>
        <taxon>Kitasatosporales</taxon>
        <taxon>Streptomycetaceae</taxon>
        <taxon>Streptomyces</taxon>
    </lineage>
</organism>
<feature type="region of interest" description="Disordered" evidence="4">
    <location>
        <begin position="160"/>
        <end position="179"/>
    </location>
</feature>
<evidence type="ECO:0000256" key="4">
    <source>
        <dbReference type="SAM" id="MobiDB-lite"/>
    </source>
</evidence>
<dbReference type="GO" id="GO:0000976">
    <property type="term" value="F:transcription cis-regulatory region binding"/>
    <property type="evidence" value="ECO:0007669"/>
    <property type="project" value="TreeGrafter"/>
</dbReference>
<evidence type="ECO:0000256" key="1">
    <source>
        <dbReference type="ARBA" id="ARBA00023015"/>
    </source>
</evidence>
<dbReference type="PANTHER" id="PTHR30146:SF109">
    <property type="entry name" value="HTH-TYPE TRANSCRIPTIONAL REGULATOR GALS"/>
    <property type="match status" value="1"/>
</dbReference>
<evidence type="ECO:0000313" key="6">
    <source>
        <dbReference type="EMBL" id="XDV68411.1"/>
    </source>
</evidence>
<keyword evidence="1" id="KW-0805">Transcription regulation</keyword>
<dbReference type="Gene3D" id="3.40.50.2300">
    <property type="match status" value="2"/>
</dbReference>
<dbReference type="GO" id="GO:0003700">
    <property type="term" value="F:DNA-binding transcription factor activity"/>
    <property type="evidence" value="ECO:0007669"/>
    <property type="project" value="TreeGrafter"/>
</dbReference>
<dbReference type="EMBL" id="CP165727">
    <property type="protein sequence ID" value="XDV68411.1"/>
    <property type="molecule type" value="Genomic_DNA"/>
</dbReference>
<dbReference type="InterPro" id="IPR028082">
    <property type="entry name" value="Peripla_BP_I"/>
</dbReference>
<evidence type="ECO:0000259" key="5">
    <source>
        <dbReference type="Pfam" id="PF13377"/>
    </source>
</evidence>
<name>A0AB39YFZ8_9ACTN</name>
<dbReference type="Pfam" id="PF13377">
    <property type="entry name" value="Peripla_BP_3"/>
    <property type="match status" value="1"/>
</dbReference>
<dbReference type="RefSeq" id="WP_369779929.1">
    <property type="nucleotide sequence ID" value="NZ_CP165727.1"/>
</dbReference>
<dbReference type="SUPFAM" id="SSF53822">
    <property type="entry name" value="Periplasmic binding protein-like I"/>
    <property type="match status" value="1"/>
</dbReference>